<comment type="similarity">
    <text evidence="1">Belongs to the GMC oxidoreductase family.</text>
</comment>
<dbReference type="SUPFAM" id="SSF51905">
    <property type="entry name" value="FAD/NAD(P)-binding domain"/>
    <property type="match status" value="1"/>
</dbReference>
<feature type="binding site" evidence="2">
    <location>
        <position position="165"/>
    </location>
    <ligand>
        <name>FAD</name>
        <dbReference type="ChEBI" id="CHEBI:57692"/>
    </ligand>
</feature>
<dbReference type="GeneID" id="113214230"/>
<feature type="binding site" evidence="2">
    <location>
        <position position="305"/>
    </location>
    <ligand>
        <name>FAD</name>
        <dbReference type="ChEBI" id="CHEBI:57692"/>
    </ligand>
</feature>
<feature type="domain" description="Glucose-methanol-choline oxidoreductase N-terminal" evidence="3">
    <location>
        <begin position="359"/>
        <end position="373"/>
    </location>
</feature>
<evidence type="ECO:0000259" key="3">
    <source>
        <dbReference type="PROSITE" id="PS00624"/>
    </source>
</evidence>
<sequence length="670" mass="74608">MSWVPADLASLCSEGAQVSSCGSSAFMFLALVAEMLSWSRDDDRMSLADSFVQLSMPLQEPSVLSLGLSDIHLPWDAQPQEEEFDFIIIGAGSAGCVLARRLSEVHHWNVLLLEAGDEEPEVAEVPGLAPLLQGSSIDWNYRTQPEHHACRSRKDGGCYWARGKVMGGSSTINYMIYMRGHPEDYDEWEAMGNEGWGYGEVLPYFRKSERNEDHDILEESPEFHGKHGPQTVERFPYTDPNVPLFIEGWRHLGYQEQDLNDDTQVGVMHLQTTSQHGERLSTNGAFVRPVRRKRPNLVVRTQAHVTRILFGVKKHCTKEHQDDHDCKPTALQVEYQQGRGKGARMVRVTASKEIILSAGAINSPKILMLSGVGPSKHIAQFGVHVVADLPVGKNLQDHVTTNGVVMALGKTATDVHDEQKVSDLHDWIISPPKGMRQGPLAATGALGCGVLAQTEYAEDPDLADIQYAFDAGNAEDFVRDPENYFEINANPLVYYDAVNIRPILLRPKSRGYILLNDTDPVWGPPLIYPKYFTREPDLAVMVAGMQLGVRWSRTKPLVHAGARMLQTPLPACKHLPWGEDEYWACVATEYTTTIYHPVGTCKMGPHEDPEAVVDPRLRVYGVSHLRVVDASIMPVIVRANTNAPTIMIAEKASDMIKEDWGEINHGGDYY</sequence>
<name>A0A9C6WXA5_FRAOC</name>
<keyword evidence="4" id="KW-1185">Reference proteome</keyword>
<evidence type="ECO:0000313" key="5">
    <source>
        <dbReference type="RefSeq" id="XP_052122689.1"/>
    </source>
</evidence>
<protein>
    <submittedName>
        <fullName evidence="5">Glucose dehydrogenase [FAD, quinone]-like</fullName>
    </submittedName>
</protein>
<dbReference type="PROSITE" id="PS00624">
    <property type="entry name" value="GMC_OXRED_2"/>
    <property type="match status" value="1"/>
</dbReference>
<proteinExistence type="inferred from homology"/>
<keyword evidence="2" id="KW-0274">FAD</keyword>
<dbReference type="PIRSF" id="PIRSF000137">
    <property type="entry name" value="Alcohol_oxidase"/>
    <property type="match status" value="1"/>
</dbReference>
<dbReference type="AlphaFoldDB" id="A0A9C6WXA5"/>
<evidence type="ECO:0000256" key="2">
    <source>
        <dbReference type="PIRSR" id="PIRSR000137-2"/>
    </source>
</evidence>
<dbReference type="InterPro" id="IPR012132">
    <property type="entry name" value="GMC_OxRdtase"/>
</dbReference>
<dbReference type="PANTHER" id="PTHR11552:SF154">
    <property type="entry name" value="FI04917P"/>
    <property type="match status" value="1"/>
</dbReference>
<evidence type="ECO:0000313" key="4">
    <source>
        <dbReference type="Proteomes" id="UP000504606"/>
    </source>
</evidence>
<dbReference type="Pfam" id="PF00732">
    <property type="entry name" value="GMC_oxred_N"/>
    <property type="match status" value="1"/>
</dbReference>
<dbReference type="KEGG" id="foc:113214230"/>
<dbReference type="RefSeq" id="XP_052122689.1">
    <property type="nucleotide sequence ID" value="XM_052266729.1"/>
</dbReference>
<dbReference type="InterPro" id="IPR000172">
    <property type="entry name" value="GMC_OxRdtase_N"/>
</dbReference>
<dbReference type="Pfam" id="PF05199">
    <property type="entry name" value="GMC_oxred_C"/>
    <property type="match status" value="1"/>
</dbReference>
<dbReference type="InterPro" id="IPR007867">
    <property type="entry name" value="GMC_OxRtase_C"/>
</dbReference>
<dbReference type="SUPFAM" id="SSF54373">
    <property type="entry name" value="FAD-linked reductases, C-terminal domain"/>
    <property type="match status" value="1"/>
</dbReference>
<organism evidence="4 5">
    <name type="scientific">Frankliniella occidentalis</name>
    <name type="common">Western flower thrips</name>
    <name type="synonym">Euthrips occidentalis</name>
    <dbReference type="NCBI Taxonomy" id="133901"/>
    <lineage>
        <taxon>Eukaryota</taxon>
        <taxon>Metazoa</taxon>
        <taxon>Ecdysozoa</taxon>
        <taxon>Arthropoda</taxon>
        <taxon>Hexapoda</taxon>
        <taxon>Insecta</taxon>
        <taxon>Pterygota</taxon>
        <taxon>Neoptera</taxon>
        <taxon>Paraneoptera</taxon>
        <taxon>Thysanoptera</taxon>
        <taxon>Terebrantia</taxon>
        <taxon>Thripoidea</taxon>
        <taxon>Thripidae</taxon>
        <taxon>Frankliniella</taxon>
    </lineage>
</organism>
<dbReference type="GO" id="GO:0016614">
    <property type="term" value="F:oxidoreductase activity, acting on CH-OH group of donors"/>
    <property type="evidence" value="ECO:0007669"/>
    <property type="project" value="InterPro"/>
</dbReference>
<reference evidence="5" key="1">
    <citation type="submission" date="2025-08" db="UniProtKB">
        <authorList>
            <consortium name="RefSeq"/>
        </authorList>
    </citation>
    <scope>IDENTIFICATION</scope>
    <source>
        <tissue evidence="5">Whole organism</tissue>
    </source>
</reference>
<dbReference type="Proteomes" id="UP000504606">
    <property type="component" value="Unplaced"/>
</dbReference>
<gene>
    <name evidence="5" type="primary">LOC113214230</name>
</gene>
<accession>A0A9C6WXA5</accession>
<dbReference type="OrthoDB" id="269227at2759"/>
<dbReference type="PANTHER" id="PTHR11552">
    <property type="entry name" value="GLUCOSE-METHANOL-CHOLINE GMC OXIDOREDUCTASE"/>
    <property type="match status" value="1"/>
</dbReference>
<dbReference type="InterPro" id="IPR036188">
    <property type="entry name" value="FAD/NAD-bd_sf"/>
</dbReference>
<dbReference type="Gene3D" id="3.30.560.10">
    <property type="entry name" value="Glucose Oxidase, domain 3"/>
    <property type="match status" value="1"/>
</dbReference>
<dbReference type="GO" id="GO:0050660">
    <property type="term" value="F:flavin adenine dinucleotide binding"/>
    <property type="evidence" value="ECO:0007669"/>
    <property type="project" value="InterPro"/>
</dbReference>
<dbReference type="Gene3D" id="3.50.50.60">
    <property type="entry name" value="FAD/NAD(P)-binding domain"/>
    <property type="match status" value="1"/>
</dbReference>
<comment type="cofactor">
    <cofactor evidence="2">
        <name>FAD</name>
        <dbReference type="ChEBI" id="CHEBI:57692"/>
    </cofactor>
</comment>
<keyword evidence="2" id="KW-0285">Flavoprotein</keyword>
<evidence type="ECO:0000256" key="1">
    <source>
        <dbReference type="ARBA" id="ARBA00010790"/>
    </source>
</evidence>